<dbReference type="InterPro" id="IPR000522">
    <property type="entry name" value="ABC_transptr_permease_BtuC"/>
</dbReference>
<evidence type="ECO:0000313" key="11">
    <source>
        <dbReference type="Proteomes" id="UP000595703"/>
    </source>
</evidence>
<reference evidence="10 11" key="4">
    <citation type="journal article" date="2020" name="Sci. Rep.">
        <title>beta-carboline chemical signals induce reveromycin production through a LuxR family regulator in Streptomyces sp. SN-593.</title>
        <authorList>
            <person name="Panthee S."/>
            <person name="Kito N."/>
            <person name="Hayashi T."/>
            <person name="Shimizu T."/>
            <person name="Ishikawa J."/>
            <person name="Hamamoto H."/>
            <person name="Osada H."/>
            <person name="Takahashi S."/>
        </authorList>
    </citation>
    <scope>NUCLEOTIDE SEQUENCE [LARGE SCALE GENOMIC DNA]</scope>
    <source>
        <strain evidence="10 11">SN-593</strain>
    </source>
</reference>
<reference evidence="10 11" key="3">
    <citation type="journal article" date="2011" name="Nat. Chem. Biol.">
        <title>Reveromycin A biosynthesis uses RevG and RevJ for stereospecific spiroacetal formation.</title>
        <authorList>
            <person name="Takahashi S."/>
            <person name="Toyoda A."/>
            <person name="Sekiyama Y."/>
            <person name="Takagi H."/>
            <person name="Nogawa T."/>
            <person name="Uramoto M."/>
            <person name="Suzuki R."/>
            <person name="Koshino H."/>
            <person name="Kumano T."/>
            <person name="Panthee S."/>
            <person name="Dairi T."/>
            <person name="Ishikawa J."/>
            <person name="Ikeda H."/>
            <person name="Sakaki Y."/>
            <person name="Osada H."/>
        </authorList>
    </citation>
    <scope>NUCLEOTIDE SEQUENCE [LARGE SCALE GENOMIC DNA]</scope>
    <source>
        <strain evidence="10 11">SN-593</strain>
    </source>
</reference>
<evidence type="ECO:0000256" key="1">
    <source>
        <dbReference type="ARBA" id="ARBA00004651"/>
    </source>
</evidence>
<dbReference type="FunFam" id="1.10.3470.10:FF:000001">
    <property type="entry name" value="Vitamin B12 ABC transporter permease BtuC"/>
    <property type="match status" value="1"/>
</dbReference>
<keyword evidence="5 9" id="KW-0812">Transmembrane</keyword>
<keyword evidence="6 9" id="KW-1133">Transmembrane helix</keyword>
<comment type="subcellular location">
    <subcellularLocation>
        <location evidence="1">Cell membrane</location>
        <topology evidence="1">Multi-pass membrane protein</topology>
    </subcellularLocation>
</comment>
<name>A0A7U3V122_9ACTN</name>
<organism evidence="10 11">
    <name type="scientific">Actinacidiphila reveromycinica</name>
    <dbReference type="NCBI Taxonomy" id="659352"/>
    <lineage>
        <taxon>Bacteria</taxon>
        <taxon>Bacillati</taxon>
        <taxon>Actinomycetota</taxon>
        <taxon>Actinomycetes</taxon>
        <taxon>Kitasatosporales</taxon>
        <taxon>Streptomycetaceae</taxon>
        <taxon>Actinacidiphila</taxon>
    </lineage>
</organism>
<feature type="transmembrane region" description="Helical" evidence="9">
    <location>
        <begin position="326"/>
        <end position="342"/>
    </location>
</feature>
<proteinExistence type="inferred from homology"/>
<keyword evidence="3" id="KW-0813">Transport</keyword>
<dbReference type="SUPFAM" id="SSF81345">
    <property type="entry name" value="ABC transporter involved in vitamin B12 uptake, BtuC"/>
    <property type="match status" value="1"/>
</dbReference>
<dbReference type="Gene3D" id="1.10.3470.10">
    <property type="entry name" value="ABC transporter involved in vitamin B12 uptake, BtuC"/>
    <property type="match status" value="1"/>
</dbReference>
<feature type="transmembrane region" description="Helical" evidence="9">
    <location>
        <begin position="108"/>
        <end position="129"/>
    </location>
</feature>
<reference evidence="10 11" key="2">
    <citation type="journal article" date="2011" name="J. Antibiot.">
        <title>Furaquinocins I and J: novel polyketide isoprenoid hybrid compounds from Streptomyces reveromyceticus SN-593.</title>
        <authorList>
            <person name="Panthee S."/>
            <person name="Takahashi S."/>
            <person name="Takagi H."/>
            <person name="Nogawa T."/>
            <person name="Oowada E."/>
            <person name="Uramoto M."/>
            <person name="Osada H."/>
        </authorList>
    </citation>
    <scope>NUCLEOTIDE SEQUENCE [LARGE SCALE GENOMIC DNA]</scope>
    <source>
        <strain evidence="10 11">SN-593</strain>
    </source>
</reference>
<sequence length="350" mass="34422">MIVATEPAAPPQRTRRPFPSRAGGPRALGALTLAVAAACVASLLLGSNPLTPGAVLHGLLHPGSGTDAAVVYGSRVPRTVIGLITGVCLGVAGTVMQGHTRNPLADPGLFGVSAGAGLAVVLGIVVFGVSGPAASVGLALVGALVASTAAFAITVAGSATANPVPLAIAGTAVSALLGAVTSFLTLADRDSLRAYQLWVVGSLSGRQLHDVWATVPFALAGLVLAALNSRALDNLALGEDLARGLGENLLVARGTGLAAITLLTAAATAAAGPIAFVGLVVPHLARAVVGAGHRRLLPASALVGCLVVLLADVAGREVGGSSEVQVGIMLAVVGGPFFVVVARRRSLVSL</sequence>
<dbReference type="Pfam" id="PF01032">
    <property type="entry name" value="FecCD"/>
    <property type="match status" value="1"/>
</dbReference>
<dbReference type="GO" id="GO:0022857">
    <property type="term" value="F:transmembrane transporter activity"/>
    <property type="evidence" value="ECO:0007669"/>
    <property type="project" value="InterPro"/>
</dbReference>
<feature type="transmembrane region" description="Helical" evidence="9">
    <location>
        <begin position="296"/>
        <end position="314"/>
    </location>
</feature>
<dbReference type="PANTHER" id="PTHR30472">
    <property type="entry name" value="FERRIC ENTEROBACTIN TRANSPORT SYSTEM PERMEASE PROTEIN"/>
    <property type="match status" value="1"/>
</dbReference>
<dbReference type="Proteomes" id="UP000595703">
    <property type="component" value="Chromosome"/>
</dbReference>
<feature type="region of interest" description="Disordered" evidence="8">
    <location>
        <begin position="1"/>
        <end position="22"/>
    </location>
</feature>
<keyword evidence="4" id="KW-1003">Cell membrane</keyword>
<dbReference type="InterPro" id="IPR037294">
    <property type="entry name" value="ABC_BtuC-like"/>
</dbReference>
<feature type="transmembrane region" description="Helical" evidence="9">
    <location>
        <begin position="257"/>
        <end position="284"/>
    </location>
</feature>
<dbReference type="GO" id="GO:0033214">
    <property type="term" value="P:siderophore-iron import into cell"/>
    <property type="evidence" value="ECO:0007669"/>
    <property type="project" value="TreeGrafter"/>
</dbReference>
<dbReference type="EMBL" id="AP018365">
    <property type="protein sequence ID" value="BBB02287.1"/>
    <property type="molecule type" value="Genomic_DNA"/>
</dbReference>
<gene>
    <name evidence="10" type="ORF">RVR_10156</name>
</gene>
<dbReference type="AlphaFoldDB" id="A0A7U3V122"/>
<evidence type="ECO:0000256" key="8">
    <source>
        <dbReference type="SAM" id="MobiDB-lite"/>
    </source>
</evidence>
<comment type="similarity">
    <text evidence="2">Belongs to the binding-protein-dependent transport system permease family. FecCD subfamily.</text>
</comment>
<feature type="transmembrane region" description="Helical" evidence="9">
    <location>
        <begin position="79"/>
        <end position="96"/>
    </location>
</feature>
<evidence type="ECO:0000256" key="9">
    <source>
        <dbReference type="SAM" id="Phobius"/>
    </source>
</evidence>
<feature type="transmembrane region" description="Helical" evidence="9">
    <location>
        <begin position="208"/>
        <end position="227"/>
    </location>
</feature>
<evidence type="ECO:0000256" key="6">
    <source>
        <dbReference type="ARBA" id="ARBA00022989"/>
    </source>
</evidence>
<evidence type="ECO:0000256" key="4">
    <source>
        <dbReference type="ARBA" id="ARBA00022475"/>
    </source>
</evidence>
<feature type="transmembrane region" description="Helical" evidence="9">
    <location>
        <begin position="27"/>
        <end position="46"/>
    </location>
</feature>
<reference evidence="10 11" key="1">
    <citation type="journal article" date="2010" name="J. Bacteriol.">
        <title>Biochemical characterization of a novel indole prenyltransferase from Streptomyces sp. SN-593.</title>
        <authorList>
            <person name="Takahashi S."/>
            <person name="Takagi H."/>
            <person name="Toyoda A."/>
            <person name="Uramoto M."/>
            <person name="Nogawa T."/>
            <person name="Ueki M."/>
            <person name="Sakaki Y."/>
            <person name="Osada H."/>
        </authorList>
    </citation>
    <scope>NUCLEOTIDE SEQUENCE [LARGE SCALE GENOMIC DNA]</scope>
    <source>
        <strain evidence="10 11">SN-593</strain>
    </source>
</reference>
<evidence type="ECO:0000256" key="7">
    <source>
        <dbReference type="ARBA" id="ARBA00023136"/>
    </source>
</evidence>
<dbReference type="KEGG" id="arev:RVR_10156"/>
<feature type="transmembrane region" description="Helical" evidence="9">
    <location>
        <begin position="166"/>
        <end position="187"/>
    </location>
</feature>
<dbReference type="PANTHER" id="PTHR30472:SF1">
    <property type="entry name" value="FE(3+) DICITRATE TRANSPORT SYSTEM PERMEASE PROTEIN FECC-RELATED"/>
    <property type="match status" value="1"/>
</dbReference>
<keyword evidence="11" id="KW-1185">Reference proteome</keyword>
<dbReference type="GO" id="GO:0005886">
    <property type="term" value="C:plasma membrane"/>
    <property type="evidence" value="ECO:0007669"/>
    <property type="project" value="UniProtKB-SubCell"/>
</dbReference>
<accession>A0A7U3V122</accession>
<feature type="transmembrane region" description="Helical" evidence="9">
    <location>
        <begin position="136"/>
        <end position="160"/>
    </location>
</feature>
<evidence type="ECO:0000313" key="10">
    <source>
        <dbReference type="EMBL" id="BBB02287.1"/>
    </source>
</evidence>
<dbReference type="RefSeq" id="WP_202238233.1">
    <property type="nucleotide sequence ID" value="NZ_AP018365.1"/>
</dbReference>
<keyword evidence="7 9" id="KW-0472">Membrane</keyword>
<evidence type="ECO:0000256" key="5">
    <source>
        <dbReference type="ARBA" id="ARBA00022692"/>
    </source>
</evidence>
<dbReference type="CDD" id="cd06550">
    <property type="entry name" value="TM_ABC_iron-siderophores_like"/>
    <property type="match status" value="1"/>
</dbReference>
<evidence type="ECO:0000256" key="2">
    <source>
        <dbReference type="ARBA" id="ARBA00007935"/>
    </source>
</evidence>
<protein>
    <submittedName>
        <fullName evidence="10">Putative iron ABC transporter</fullName>
    </submittedName>
</protein>
<evidence type="ECO:0000256" key="3">
    <source>
        <dbReference type="ARBA" id="ARBA00022448"/>
    </source>
</evidence>